<feature type="domain" description="PASTA" evidence="4">
    <location>
        <begin position="598"/>
        <end position="657"/>
    </location>
</feature>
<protein>
    <submittedName>
        <fullName evidence="5">Cell division protein</fullName>
    </submittedName>
</protein>
<dbReference type="KEGG" id="bex:A11Q_2030"/>
<dbReference type="GO" id="GO:0005886">
    <property type="term" value="C:plasma membrane"/>
    <property type="evidence" value="ECO:0007669"/>
    <property type="project" value="TreeGrafter"/>
</dbReference>
<keyword evidence="3" id="KW-0472">Membrane</keyword>
<dbReference type="InterPro" id="IPR001460">
    <property type="entry name" value="PCN-bd_Tpept"/>
</dbReference>
<evidence type="ECO:0000256" key="2">
    <source>
        <dbReference type="ARBA" id="ARBA00022645"/>
    </source>
</evidence>
<dbReference type="AlphaFoldDB" id="M4VDY0"/>
<keyword evidence="2" id="KW-0378">Hydrolase</keyword>
<evidence type="ECO:0000313" key="6">
    <source>
        <dbReference type="Proteomes" id="UP000012040"/>
    </source>
</evidence>
<dbReference type="InterPro" id="IPR050515">
    <property type="entry name" value="Beta-lactam/transpept"/>
</dbReference>
<dbReference type="PANTHER" id="PTHR30627:SF1">
    <property type="entry name" value="PEPTIDOGLYCAN D,D-TRANSPEPTIDASE FTSI"/>
    <property type="match status" value="1"/>
</dbReference>
<evidence type="ECO:0000259" key="4">
    <source>
        <dbReference type="PROSITE" id="PS51178"/>
    </source>
</evidence>
<dbReference type="InterPro" id="IPR012338">
    <property type="entry name" value="Beta-lactam/transpept-like"/>
</dbReference>
<dbReference type="HOGENOM" id="CLU_009289_6_4_7"/>
<dbReference type="EMBL" id="CP003537">
    <property type="protein sequence ID" value="AGH96246.1"/>
    <property type="molecule type" value="Genomic_DNA"/>
</dbReference>
<dbReference type="GO" id="GO:0008658">
    <property type="term" value="F:penicillin binding"/>
    <property type="evidence" value="ECO:0007669"/>
    <property type="project" value="InterPro"/>
</dbReference>
<dbReference type="PANTHER" id="PTHR30627">
    <property type="entry name" value="PEPTIDOGLYCAN D,D-TRANSPEPTIDASE"/>
    <property type="match status" value="1"/>
</dbReference>
<dbReference type="InterPro" id="IPR005543">
    <property type="entry name" value="PASTA_dom"/>
</dbReference>
<dbReference type="Gene3D" id="3.30.450.330">
    <property type="match status" value="1"/>
</dbReference>
<dbReference type="InterPro" id="IPR036138">
    <property type="entry name" value="PBP_dimer_sf"/>
</dbReference>
<proteinExistence type="predicted"/>
<reference evidence="5 6" key="1">
    <citation type="journal article" date="2013" name="ISME J.">
        <title>By their genes ye shall know them: genomic signatures of predatory bacteria.</title>
        <authorList>
            <person name="Pasternak Z."/>
            <person name="Pietrokovski S."/>
            <person name="Rotem O."/>
            <person name="Gophna U."/>
            <person name="Lurie-Weinberger M.N."/>
            <person name="Jurkevitch E."/>
        </authorList>
    </citation>
    <scope>NUCLEOTIDE SEQUENCE [LARGE SCALE GENOMIC DNA]</scope>
    <source>
        <strain evidence="5 6">JSS</strain>
    </source>
</reference>
<dbReference type="Gene3D" id="3.90.1310.10">
    <property type="entry name" value="Penicillin-binding protein 2a (Domain 2)"/>
    <property type="match status" value="1"/>
</dbReference>
<dbReference type="GO" id="GO:0004180">
    <property type="term" value="F:carboxypeptidase activity"/>
    <property type="evidence" value="ECO:0007669"/>
    <property type="project" value="UniProtKB-KW"/>
</dbReference>
<dbReference type="SUPFAM" id="SSF56601">
    <property type="entry name" value="beta-lactamase/transpeptidase-like"/>
    <property type="match status" value="1"/>
</dbReference>
<accession>M4VDY0</accession>
<keyword evidence="5" id="KW-0132">Cell division</keyword>
<dbReference type="GO" id="GO:0051301">
    <property type="term" value="P:cell division"/>
    <property type="evidence" value="ECO:0007669"/>
    <property type="project" value="UniProtKB-KW"/>
</dbReference>
<dbReference type="STRING" id="1184267.A11Q_2030"/>
<evidence type="ECO:0000256" key="3">
    <source>
        <dbReference type="ARBA" id="ARBA00023136"/>
    </source>
</evidence>
<dbReference type="GO" id="GO:0071555">
    <property type="term" value="P:cell wall organization"/>
    <property type="evidence" value="ECO:0007669"/>
    <property type="project" value="TreeGrafter"/>
</dbReference>
<organism evidence="5 6">
    <name type="scientific">Pseudobdellovibrio exovorus JSS</name>
    <dbReference type="NCBI Taxonomy" id="1184267"/>
    <lineage>
        <taxon>Bacteria</taxon>
        <taxon>Pseudomonadati</taxon>
        <taxon>Bdellovibrionota</taxon>
        <taxon>Bdellovibrionia</taxon>
        <taxon>Bdellovibrionales</taxon>
        <taxon>Pseudobdellovibrionaceae</taxon>
        <taxon>Pseudobdellovibrio</taxon>
    </lineage>
</organism>
<comment type="subcellular location">
    <subcellularLocation>
        <location evidence="1">Membrane</location>
    </subcellularLocation>
</comment>
<dbReference type="InterPro" id="IPR005311">
    <property type="entry name" value="PBP_dimer"/>
</dbReference>
<dbReference type="PROSITE" id="PS51178">
    <property type="entry name" value="PASTA"/>
    <property type="match status" value="1"/>
</dbReference>
<dbReference type="Pfam" id="PF00905">
    <property type="entry name" value="Transpeptidase"/>
    <property type="match status" value="1"/>
</dbReference>
<dbReference type="Proteomes" id="UP000012040">
    <property type="component" value="Chromosome"/>
</dbReference>
<evidence type="ECO:0000313" key="5">
    <source>
        <dbReference type="EMBL" id="AGH96246.1"/>
    </source>
</evidence>
<dbReference type="Pfam" id="PF03717">
    <property type="entry name" value="PBP_dimer"/>
    <property type="match status" value="1"/>
</dbReference>
<dbReference type="PATRIC" id="fig|1184267.3.peg.2055"/>
<dbReference type="OrthoDB" id="5287502at2"/>
<keyword evidence="2" id="KW-0645">Protease</keyword>
<gene>
    <name evidence="5" type="ORF">A11Q_2030</name>
</gene>
<dbReference type="Gene3D" id="3.40.710.10">
    <property type="entry name" value="DD-peptidase/beta-lactamase superfamily"/>
    <property type="match status" value="1"/>
</dbReference>
<keyword evidence="2" id="KW-0121">Carboxypeptidase</keyword>
<evidence type="ECO:0000256" key="1">
    <source>
        <dbReference type="ARBA" id="ARBA00004370"/>
    </source>
</evidence>
<name>M4VDY0_9BACT</name>
<dbReference type="SUPFAM" id="SSF56519">
    <property type="entry name" value="Penicillin binding protein dimerisation domain"/>
    <property type="match status" value="1"/>
</dbReference>
<dbReference type="RefSeq" id="WP_015470736.1">
    <property type="nucleotide sequence ID" value="NC_020813.1"/>
</dbReference>
<sequence>MKAKIITVFIFICFLWSLLIFRAAYLQFLPHDKLNSLQNRQFQTVVTLPARRGTVYDTNGKELAMSSPAYSLYADPHIIKNKKDVSQKLSKLLGQNPREIMTKIKDSKKRFVWLDRVISAEAAEEIRELKIKGLGLVEDWKRVYPNDSLLGSTLGFLGKEGQALEGLELHYDKELRGEKKKVNTRRDARGRPLVQDGLLFTEHPQGKEVKLTIDSDLQYFVEAEMAQTIRKHEAAGGWVVVLDAKTSAIRALASLPSYDPNNPRSASSFTRRNRAITDTFEPGSTLKTLVIADAIEKQFVKPNTKIFCENGHFKIGKRVIREADSSHARGTITVNEILAYSSNVGTAKIALKMGDDKLMSGLKSFGFAERMGVDLPGEAKGITVKLPWNDHLIANVSFGQGITVTPLQMANAYAVIANGGVLNRPYIVESMTDAETGEVVKTSPQEIRRVLSPETAAQMRLMLAGVTSANGTGTAARVPGYIVGGKTGTAQKVKPTGRGYMQGGYIGSFTGFIPANDPKYVIFVGIDHPKKNGYYGSMNAAPLFSKIASYAVRKSGVNPEILSEATITKATLSHNSKNKEQEDKQLSLGGERVDEILNNSVTKVAPYMRALTVREVLGIASSENIKVKFVGSGRVDSTQPEQGQLLDDSRQMTIILK</sequence>
<keyword evidence="5" id="KW-0131">Cell cycle</keyword>
<keyword evidence="6" id="KW-1185">Reference proteome</keyword>
<dbReference type="eggNOG" id="COG0768">
    <property type="taxonomic scope" value="Bacteria"/>
</dbReference>